<organism evidence="1 2">
    <name type="scientific">Camellia lanceoleosa</name>
    <dbReference type="NCBI Taxonomy" id="1840588"/>
    <lineage>
        <taxon>Eukaryota</taxon>
        <taxon>Viridiplantae</taxon>
        <taxon>Streptophyta</taxon>
        <taxon>Embryophyta</taxon>
        <taxon>Tracheophyta</taxon>
        <taxon>Spermatophyta</taxon>
        <taxon>Magnoliopsida</taxon>
        <taxon>eudicotyledons</taxon>
        <taxon>Gunneridae</taxon>
        <taxon>Pentapetalae</taxon>
        <taxon>asterids</taxon>
        <taxon>Ericales</taxon>
        <taxon>Theaceae</taxon>
        <taxon>Camellia</taxon>
    </lineage>
</organism>
<dbReference type="EMBL" id="CM045761">
    <property type="protein sequence ID" value="KAI8013156.1"/>
    <property type="molecule type" value="Genomic_DNA"/>
</dbReference>
<accession>A0ACC0HJ25</accession>
<name>A0ACC0HJ25_9ERIC</name>
<proteinExistence type="predicted"/>
<evidence type="ECO:0000313" key="1">
    <source>
        <dbReference type="EMBL" id="KAI8013156.1"/>
    </source>
</evidence>
<comment type="caution">
    <text evidence="1">The sequence shown here is derived from an EMBL/GenBank/DDBJ whole genome shotgun (WGS) entry which is preliminary data.</text>
</comment>
<protein>
    <submittedName>
        <fullName evidence="1">Ubiquitin receptor RAD23d</fullName>
    </submittedName>
</protein>
<keyword evidence="2" id="KW-1185">Reference proteome</keyword>
<evidence type="ECO:0000313" key="2">
    <source>
        <dbReference type="Proteomes" id="UP001060215"/>
    </source>
</evidence>
<dbReference type="Proteomes" id="UP001060215">
    <property type="component" value="Chromosome 4"/>
</dbReference>
<gene>
    <name evidence="1" type="ORF">LOK49_LG05G01510</name>
</gene>
<reference evidence="1 2" key="1">
    <citation type="journal article" date="2022" name="Plant J.">
        <title>Chromosome-level genome of Camellia lanceoleosa provides a valuable resource for understanding genome evolution and self-incompatibility.</title>
        <authorList>
            <person name="Gong W."/>
            <person name="Xiao S."/>
            <person name="Wang L."/>
            <person name="Liao Z."/>
            <person name="Chang Y."/>
            <person name="Mo W."/>
            <person name="Hu G."/>
            <person name="Li W."/>
            <person name="Zhao G."/>
            <person name="Zhu H."/>
            <person name="Hu X."/>
            <person name="Ji K."/>
            <person name="Xiang X."/>
            <person name="Song Q."/>
            <person name="Yuan D."/>
            <person name="Jin S."/>
            <person name="Zhang L."/>
        </authorList>
    </citation>
    <scope>NUCLEOTIDE SEQUENCE [LARGE SCALE GENOMIC DNA]</scope>
    <source>
        <strain evidence="1">SQ_2022a</strain>
    </source>
</reference>
<keyword evidence="1" id="KW-0675">Receptor</keyword>
<sequence length="211" mass="24001">MGQHKNWSESPLHSRDNILKKGGNEKLNDETIEDTLDKVVKLLAYVSDKDLYAEFYRLGYFTRFILQNVDERGIRSLNGCRVVSGFLGGINWALLVARICQLYPNALPNMLVSRIHMVVASILVLGSNLERTIQQIMDIGGGNRDKEIVTRALRVAYNNPERFQALRSMVQANPQILQELGKQNPQLLRLIQEHNAEFLQLINEPVEGSEE</sequence>